<accession>A0A267WIZ7</accession>
<feature type="compositionally biased region" description="Basic residues" evidence="1">
    <location>
        <begin position="1"/>
        <end position="10"/>
    </location>
</feature>
<gene>
    <name evidence="2" type="ORF">BPS1E_1914</name>
</gene>
<evidence type="ECO:0000313" key="3">
    <source>
        <dbReference type="Proteomes" id="UP000216789"/>
    </source>
</evidence>
<protein>
    <submittedName>
        <fullName evidence="2">Uncharacterized protein</fullName>
    </submittedName>
</protein>
<proteinExistence type="predicted"/>
<dbReference type="Proteomes" id="UP000216789">
    <property type="component" value="Unassembled WGS sequence"/>
</dbReference>
<reference evidence="2 3" key="1">
    <citation type="journal article" date="2017" name="ISME J.">
        <title>Unveiling bifidobacterial biogeography across the mammalian branch of the tree of life.</title>
        <authorList>
            <person name="Milani C."/>
            <person name="Mangifesta M."/>
            <person name="Mancabelli L."/>
            <person name="Lugli G.A."/>
            <person name="James K."/>
            <person name="Duranti S."/>
            <person name="Turroni F."/>
            <person name="Ferrario C."/>
            <person name="Ossiprandi M.C."/>
            <person name="van Sinderen D."/>
            <person name="Ventura M."/>
        </authorList>
    </citation>
    <scope>NUCLEOTIDE SEQUENCE [LARGE SCALE GENOMIC DNA]</scope>
    <source>
        <strain evidence="2 3">1E</strain>
    </source>
</reference>
<dbReference type="AlphaFoldDB" id="A0A267WIZ7"/>
<sequence length="59" mass="6618">MKKRHAHPGSRVKSSPTVTSDGKARFGDNKPTLTQQGIDVDAFIYKNHALIERLRKGTR</sequence>
<dbReference type="EMBL" id="MNLB01000030">
    <property type="protein sequence ID" value="PAC72597.1"/>
    <property type="molecule type" value="Genomic_DNA"/>
</dbReference>
<comment type="caution">
    <text evidence="2">The sequence shown here is derived from an EMBL/GenBank/DDBJ whole genome shotgun (WGS) entry which is preliminary data.</text>
</comment>
<feature type="region of interest" description="Disordered" evidence="1">
    <location>
        <begin position="1"/>
        <end position="33"/>
    </location>
</feature>
<name>A0A267WIZ7_BIFPS</name>
<dbReference type="RefSeq" id="WP_095280063.1">
    <property type="nucleotide sequence ID" value="NZ_MNLB01000030.1"/>
</dbReference>
<organism evidence="2 3">
    <name type="scientific">Bifidobacterium pseudocatenulatum</name>
    <dbReference type="NCBI Taxonomy" id="28026"/>
    <lineage>
        <taxon>Bacteria</taxon>
        <taxon>Bacillati</taxon>
        <taxon>Actinomycetota</taxon>
        <taxon>Actinomycetes</taxon>
        <taxon>Bifidobacteriales</taxon>
        <taxon>Bifidobacteriaceae</taxon>
        <taxon>Bifidobacterium</taxon>
    </lineage>
</organism>
<evidence type="ECO:0000256" key="1">
    <source>
        <dbReference type="SAM" id="MobiDB-lite"/>
    </source>
</evidence>
<evidence type="ECO:0000313" key="2">
    <source>
        <dbReference type="EMBL" id="PAC72597.1"/>
    </source>
</evidence>